<dbReference type="Proteomes" id="UP000570010">
    <property type="component" value="Unassembled WGS sequence"/>
</dbReference>
<accession>A0A6B3VXV1</accession>
<dbReference type="Gene3D" id="3.90.79.10">
    <property type="entry name" value="Nucleoside Triphosphate Pyrophosphohydrolase"/>
    <property type="match status" value="1"/>
</dbReference>
<dbReference type="Pfam" id="PF00293">
    <property type="entry name" value="NUDIX"/>
    <property type="match status" value="1"/>
</dbReference>
<keyword evidence="2 3" id="KW-0378">Hydrolase</keyword>
<gene>
    <name evidence="6" type="ORF">G4D64_02390</name>
    <name evidence="5" type="ORF">H1Z61_02395</name>
</gene>
<dbReference type="GO" id="GO:0016787">
    <property type="term" value="F:hydrolase activity"/>
    <property type="evidence" value="ECO:0007669"/>
    <property type="project" value="UniProtKB-KW"/>
</dbReference>
<dbReference type="InterPro" id="IPR020476">
    <property type="entry name" value="Nudix_hydrolase"/>
</dbReference>
<dbReference type="EMBL" id="JAAIWN010000003">
    <property type="protein sequence ID" value="NEY80391.1"/>
    <property type="molecule type" value="Genomic_DNA"/>
</dbReference>
<evidence type="ECO:0000256" key="1">
    <source>
        <dbReference type="ARBA" id="ARBA00001946"/>
    </source>
</evidence>
<dbReference type="PRINTS" id="PR00502">
    <property type="entry name" value="NUDIXFAMILY"/>
</dbReference>
<evidence type="ECO:0000313" key="5">
    <source>
        <dbReference type="EMBL" id="MBA4536017.1"/>
    </source>
</evidence>
<evidence type="ECO:0000259" key="4">
    <source>
        <dbReference type="PROSITE" id="PS51462"/>
    </source>
</evidence>
<comment type="similarity">
    <text evidence="3">Belongs to the Nudix hydrolase family.</text>
</comment>
<evidence type="ECO:0000256" key="2">
    <source>
        <dbReference type="ARBA" id="ARBA00022801"/>
    </source>
</evidence>
<comment type="cofactor">
    <cofactor evidence="1">
        <name>Mg(2+)</name>
        <dbReference type="ChEBI" id="CHEBI:18420"/>
    </cofactor>
</comment>
<dbReference type="InterPro" id="IPR020084">
    <property type="entry name" value="NUDIX_hydrolase_CS"/>
</dbReference>
<reference evidence="5 8" key="2">
    <citation type="submission" date="2020-07" db="EMBL/GenBank/DDBJ databases">
        <authorList>
            <person name="Feng H."/>
        </authorList>
    </citation>
    <scope>NUCLEOTIDE SEQUENCE [LARGE SCALE GENOMIC DNA]</scope>
    <source>
        <strain evidence="5">S-12</strain>
        <strain evidence="8">s-12</strain>
    </source>
</reference>
<dbReference type="Proteomes" id="UP000472971">
    <property type="component" value="Unassembled WGS sequence"/>
</dbReference>
<dbReference type="PROSITE" id="PS51462">
    <property type="entry name" value="NUDIX"/>
    <property type="match status" value="1"/>
</dbReference>
<protein>
    <submittedName>
        <fullName evidence="6">NUDIX hydrolase</fullName>
    </submittedName>
</protein>
<dbReference type="RefSeq" id="WP_163239734.1">
    <property type="nucleotide sequence ID" value="NZ_CP082780.1"/>
</dbReference>
<keyword evidence="7" id="KW-1185">Reference proteome</keyword>
<dbReference type="PANTHER" id="PTHR43046">
    <property type="entry name" value="GDP-MANNOSE MANNOSYL HYDROLASE"/>
    <property type="match status" value="1"/>
</dbReference>
<dbReference type="CDD" id="cd04691">
    <property type="entry name" value="NUDIX_ADPRase"/>
    <property type="match status" value="1"/>
</dbReference>
<sequence>MGNNGGRGKVWLGVAGLVISSNKKWLVVKKNYSGLKGKWSLPAGFVNPGETADEAVVREVKEETGIACNVIGMIGLRTGVIKDEISDNMIIFLLKPEREGMIISPQESELFDAKFIDPLELEKDENSSVMLKYLTNLSKTIAKPLHDGINPGDQFGYTSYKLFL</sequence>
<dbReference type="AlphaFoldDB" id="A0A6B3VXV1"/>
<comment type="caution">
    <text evidence="6">The sequence shown here is derived from an EMBL/GenBank/DDBJ whole genome shotgun (WGS) entry which is preliminary data.</text>
</comment>
<dbReference type="InterPro" id="IPR015797">
    <property type="entry name" value="NUDIX_hydrolase-like_dom_sf"/>
</dbReference>
<evidence type="ECO:0000313" key="6">
    <source>
        <dbReference type="EMBL" id="NEY80391.1"/>
    </source>
</evidence>
<feature type="domain" description="Nudix hydrolase" evidence="4">
    <location>
        <begin position="9"/>
        <end position="138"/>
    </location>
</feature>
<dbReference type="EMBL" id="JACEIO010000003">
    <property type="protein sequence ID" value="MBA4536017.1"/>
    <property type="molecule type" value="Genomic_DNA"/>
</dbReference>
<reference evidence="6 7" key="1">
    <citation type="submission" date="2020-02" db="EMBL/GenBank/DDBJ databases">
        <title>Bacillus aquiflavi sp. nov., isolated from yellow water of strong flavor Chinese baijiu in Yibin region of China.</title>
        <authorList>
            <person name="Xie J."/>
        </authorList>
    </citation>
    <scope>NUCLEOTIDE SEQUENCE [LARGE SCALE GENOMIC DNA]</scope>
    <source>
        <strain evidence="6 7">3H-10</strain>
    </source>
</reference>
<proteinExistence type="inferred from homology"/>
<evidence type="ECO:0000256" key="3">
    <source>
        <dbReference type="RuleBase" id="RU003476"/>
    </source>
</evidence>
<organism evidence="6 7">
    <name type="scientific">Bacillus aquiflavi</name>
    <dbReference type="NCBI Taxonomy" id="2672567"/>
    <lineage>
        <taxon>Bacteria</taxon>
        <taxon>Bacillati</taxon>
        <taxon>Bacillota</taxon>
        <taxon>Bacilli</taxon>
        <taxon>Bacillales</taxon>
        <taxon>Bacillaceae</taxon>
        <taxon>Bacillus</taxon>
    </lineage>
</organism>
<dbReference type="PANTHER" id="PTHR43046:SF2">
    <property type="entry name" value="8-OXO-DGTP DIPHOSPHATASE-RELATED"/>
    <property type="match status" value="1"/>
</dbReference>
<dbReference type="InterPro" id="IPR000086">
    <property type="entry name" value="NUDIX_hydrolase_dom"/>
</dbReference>
<evidence type="ECO:0000313" key="7">
    <source>
        <dbReference type="Proteomes" id="UP000472971"/>
    </source>
</evidence>
<evidence type="ECO:0000313" key="8">
    <source>
        <dbReference type="Proteomes" id="UP000570010"/>
    </source>
</evidence>
<name>A0A6B3VXV1_9BACI</name>
<dbReference type="PROSITE" id="PS00893">
    <property type="entry name" value="NUDIX_BOX"/>
    <property type="match status" value="1"/>
</dbReference>
<dbReference type="SUPFAM" id="SSF55811">
    <property type="entry name" value="Nudix"/>
    <property type="match status" value="1"/>
</dbReference>